<dbReference type="RefSeq" id="WP_133847309.1">
    <property type="nucleotide sequence ID" value="NZ_SNXZ01000001.1"/>
</dbReference>
<dbReference type="Pfam" id="PF07992">
    <property type="entry name" value="Pyr_redox_2"/>
    <property type="match status" value="1"/>
</dbReference>
<feature type="domain" description="Reductase C-terminal" evidence="6">
    <location>
        <begin position="323"/>
        <end position="390"/>
    </location>
</feature>
<keyword evidence="8" id="KW-1185">Reference proteome</keyword>
<dbReference type="InterPro" id="IPR036188">
    <property type="entry name" value="FAD/NAD-bd_sf"/>
</dbReference>
<dbReference type="GO" id="GO:0016651">
    <property type="term" value="F:oxidoreductase activity, acting on NAD(P)H"/>
    <property type="evidence" value="ECO:0007669"/>
    <property type="project" value="TreeGrafter"/>
</dbReference>
<dbReference type="PRINTS" id="PR00368">
    <property type="entry name" value="FADPNR"/>
</dbReference>
<protein>
    <submittedName>
        <fullName evidence="7">NAD/ferredoxin-dependent reductase-like protein</fullName>
    </submittedName>
</protein>
<evidence type="ECO:0000313" key="8">
    <source>
        <dbReference type="Proteomes" id="UP000295444"/>
    </source>
</evidence>
<dbReference type="PANTHER" id="PTHR43557:SF2">
    <property type="entry name" value="RIESKE DOMAIN-CONTAINING PROTEIN-RELATED"/>
    <property type="match status" value="1"/>
</dbReference>
<dbReference type="SUPFAM" id="SSF51905">
    <property type="entry name" value="FAD/NAD(P)-binding domain"/>
    <property type="match status" value="2"/>
</dbReference>
<dbReference type="PANTHER" id="PTHR43557">
    <property type="entry name" value="APOPTOSIS-INDUCING FACTOR 1"/>
    <property type="match status" value="1"/>
</dbReference>
<dbReference type="EMBL" id="SNXZ01000001">
    <property type="protein sequence ID" value="TDQ04401.1"/>
    <property type="molecule type" value="Genomic_DNA"/>
</dbReference>
<dbReference type="PRINTS" id="PR00411">
    <property type="entry name" value="PNDRDTASEI"/>
</dbReference>
<evidence type="ECO:0000259" key="5">
    <source>
        <dbReference type="Pfam" id="PF07992"/>
    </source>
</evidence>
<dbReference type="InterPro" id="IPR016156">
    <property type="entry name" value="FAD/NAD-linked_Rdtase_dimer_sf"/>
</dbReference>
<feature type="domain" description="FAD/NAD(P)-binding" evidence="5">
    <location>
        <begin position="4"/>
        <end position="301"/>
    </location>
</feature>
<dbReference type="GO" id="GO:0005737">
    <property type="term" value="C:cytoplasm"/>
    <property type="evidence" value="ECO:0007669"/>
    <property type="project" value="TreeGrafter"/>
</dbReference>
<reference evidence="7 8" key="1">
    <citation type="submission" date="2019-03" db="EMBL/GenBank/DDBJ databases">
        <title>Genomic Encyclopedia of Type Strains, Phase IV (KMG-IV): sequencing the most valuable type-strain genomes for metagenomic binning, comparative biology and taxonomic classification.</title>
        <authorList>
            <person name="Goeker M."/>
        </authorList>
    </citation>
    <scope>NUCLEOTIDE SEQUENCE [LARGE SCALE GENOMIC DNA]</scope>
    <source>
        <strain evidence="7 8">DSM 45361</strain>
    </source>
</reference>
<dbReference type="AlphaFoldDB" id="A0A4R6SKM2"/>
<dbReference type="InterPro" id="IPR050446">
    <property type="entry name" value="FAD-oxidoreductase/Apoptosis"/>
</dbReference>
<dbReference type="InterPro" id="IPR028202">
    <property type="entry name" value="Reductase_C"/>
</dbReference>
<evidence type="ECO:0000313" key="7">
    <source>
        <dbReference type="EMBL" id="TDQ04401.1"/>
    </source>
</evidence>
<dbReference type="OrthoDB" id="4475657at2"/>
<dbReference type="Proteomes" id="UP000295444">
    <property type="component" value="Unassembled WGS sequence"/>
</dbReference>
<keyword evidence="3" id="KW-0274">FAD</keyword>
<proteinExistence type="predicted"/>
<dbReference type="Gene3D" id="3.30.390.30">
    <property type="match status" value="1"/>
</dbReference>
<evidence type="ECO:0000256" key="2">
    <source>
        <dbReference type="ARBA" id="ARBA00022630"/>
    </source>
</evidence>
<dbReference type="InterPro" id="IPR023753">
    <property type="entry name" value="FAD/NAD-binding_dom"/>
</dbReference>
<dbReference type="SUPFAM" id="SSF55424">
    <property type="entry name" value="FAD/NAD-linked reductases, dimerisation (C-terminal) domain"/>
    <property type="match status" value="1"/>
</dbReference>
<evidence type="ECO:0000256" key="4">
    <source>
        <dbReference type="ARBA" id="ARBA00023002"/>
    </source>
</evidence>
<evidence type="ECO:0000256" key="3">
    <source>
        <dbReference type="ARBA" id="ARBA00022827"/>
    </source>
</evidence>
<keyword evidence="4" id="KW-0560">Oxidoreductase</keyword>
<evidence type="ECO:0000256" key="1">
    <source>
        <dbReference type="ARBA" id="ARBA00001974"/>
    </source>
</evidence>
<name>A0A4R6SKM2_LABRH</name>
<evidence type="ECO:0000259" key="6">
    <source>
        <dbReference type="Pfam" id="PF14759"/>
    </source>
</evidence>
<comment type="caution">
    <text evidence="7">The sequence shown here is derived from an EMBL/GenBank/DDBJ whole genome shotgun (WGS) entry which is preliminary data.</text>
</comment>
<dbReference type="Pfam" id="PF14759">
    <property type="entry name" value="Reductase_C"/>
    <property type="match status" value="1"/>
</dbReference>
<sequence length="392" mass="41580">MVKNIVVVGASAAGLTAVESLRNKGYEGHLTLVGDEPHVPYDRPPLSKGLLAGDMTTDQTLLRSADALSAIDVELRFGSRATALDQEARTISLASGENLHYDAAVIATGIRPRRLPWGNDIAGVHVLRTLDDSLALRAQLTNGSPRVAVIGAGYLGSEIAATSRGLGLETTLIDTNPTPLFHQVGPVVGEHAAAFHREHGVNLVLRRHVTGMQQTQGRVTGVQLADGMTIPADVVVVAIGSVPNTEWLRSSGLDIGDGLLVDEFCKAAPGIYAAGDVANFPHALHGGRVRIELRTNAAQMAMAAAGNLLDGDTRPFTQIPFGWSDQYDAKIQTFGWCASDADVEVVHGSFAEGTFSAVYRSRGRIVGCVGWNTIKGLKTFRPQIGKEERIAA</sequence>
<accession>A0A4R6SKM2</accession>
<dbReference type="Gene3D" id="3.50.50.60">
    <property type="entry name" value="FAD/NAD(P)-binding domain"/>
    <property type="match status" value="2"/>
</dbReference>
<comment type="cofactor">
    <cofactor evidence="1">
        <name>FAD</name>
        <dbReference type="ChEBI" id="CHEBI:57692"/>
    </cofactor>
</comment>
<organism evidence="7 8">
    <name type="scientific">Labedaea rhizosphaerae</name>
    <dbReference type="NCBI Taxonomy" id="598644"/>
    <lineage>
        <taxon>Bacteria</taxon>
        <taxon>Bacillati</taxon>
        <taxon>Actinomycetota</taxon>
        <taxon>Actinomycetes</taxon>
        <taxon>Pseudonocardiales</taxon>
        <taxon>Pseudonocardiaceae</taxon>
        <taxon>Labedaea</taxon>
    </lineage>
</organism>
<keyword evidence="2" id="KW-0285">Flavoprotein</keyword>
<gene>
    <name evidence="7" type="ORF">EV186_101351</name>
</gene>